<name>A0A0V0GGV0_SOLCH</name>
<sequence length="61" mass="6856">MLLGFSKKALRLDDLATFLKSLSNLNGMLFTIRRKVELFDVTKAILQSKKAGINHKITLHG</sequence>
<proteinExistence type="predicted"/>
<protein>
    <submittedName>
        <fullName evidence="1">Putative ovule protein</fullName>
    </submittedName>
</protein>
<evidence type="ECO:0000313" key="1">
    <source>
        <dbReference type="EMBL" id="JAP07343.1"/>
    </source>
</evidence>
<organism evidence="1">
    <name type="scientific">Solanum chacoense</name>
    <name type="common">Chaco potato</name>
    <dbReference type="NCBI Taxonomy" id="4108"/>
    <lineage>
        <taxon>Eukaryota</taxon>
        <taxon>Viridiplantae</taxon>
        <taxon>Streptophyta</taxon>
        <taxon>Embryophyta</taxon>
        <taxon>Tracheophyta</taxon>
        <taxon>Spermatophyta</taxon>
        <taxon>Magnoliopsida</taxon>
        <taxon>eudicotyledons</taxon>
        <taxon>Gunneridae</taxon>
        <taxon>Pentapetalae</taxon>
        <taxon>asterids</taxon>
        <taxon>lamiids</taxon>
        <taxon>Solanales</taxon>
        <taxon>Solanaceae</taxon>
        <taxon>Solanoideae</taxon>
        <taxon>Solaneae</taxon>
        <taxon>Solanum</taxon>
    </lineage>
</organism>
<reference evidence="1" key="1">
    <citation type="submission" date="2015-12" db="EMBL/GenBank/DDBJ databases">
        <title>Gene expression during late stages of embryo sac development: a critical building block for successful pollen-pistil interactions.</title>
        <authorList>
            <person name="Liu Y."/>
            <person name="Joly V."/>
            <person name="Sabar M."/>
            <person name="Matton D.P."/>
        </authorList>
    </citation>
    <scope>NUCLEOTIDE SEQUENCE</scope>
</reference>
<dbReference type="AlphaFoldDB" id="A0A0V0GGV0"/>
<dbReference type="EMBL" id="GEDG01038960">
    <property type="protein sequence ID" value="JAP07343.1"/>
    <property type="molecule type" value="Transcribed_RNA"/>
</dbReference>
<accession>A0A0V0GGV0</accession>